<evidence type="ECO:0000256" key="4">
    <source>
        <dbReference type="ARBA" id="ARBA00023136"/>
    </source>
</evidence>
<feature type="transmembrane region" description="Helical" evidence="5">
    <location>
        <begin position="53"/>
        <end position="73"/>
    </location>
</feature>
<organism evidence="6 7">
    <name type="scientific">Paraburkholderia youngii</name>
    <dbReference type="NCBI Taxonomy" id="2782701"/>
    <lineage>
        <taxon>Bacteria</taxon>
        <taxon>Pseudomonadati</taxon>
        <taxon>Pseudomonadota</taxon>
        <taxon>Betaproteobacteria</taxon>
        <taxon>Burkholderiales</taxon>
        <taxon>Burkholderiaceae</taxon>
        <taxon>Paraburkholderia</taxon>
    </lineage>
</organism>
<comment type="caution">
    <text evidence="6">The sequence shown here is derived from an EMBL/GenBank/DDBJ whole genome shotgun (WGS) entry which is preliminary data.</text>
</comment>
<reference evidence="6 7" key="1">
    <citation type="submission" date="2020-08" db="EMBL/GenBank/DDBJ databases">
        <title>Genomic Encyclopedia of Type Strains, Phase IV (KMG-V): Genome sequencing to study the core and pangenomes of soil and plant-associated prokaryotes.</title>
        <authorList>
            <person name="Whitman W."/>
        </authorList>
    </citation>
    <scope>NUCLEOTIDE SEQUENCE [LARGE SCALE GENOMIC DNA]</scope>
    <source>
        <strain evidence="6 7">JPY162</strain>
    </source>
</reference>
<evidence type="ECO:0000256" key="2">
    <source>
        <dbReference type="ARBA" id="ARBA00022692"/>
    </source>
</evidence>
<protein>
    <recommendedName>
        <fullName evidence="8">DUF1656 domain-containing protein</fullName>
    </recommendedName>
</protein>
<evidence type="ECO:0000313" key="6">
    <source>
        <dbReference type="EMBL" id="MBB5402563.1"/>
    </source>
</evidence>
<evidence type="ECO:0000256" key="1">
    <source>
        <dbReference type="ARBA" id="ARBA00022475"/>
    </source>
</evidence>
<feature type="transmembrane region" description="Helical" evidence="5">
    <location>
        <begin position="20"/>
        <end position="41"/>
    </location>
</feature>
<dbReference type="EMBL" id="JACHDE010000009">
    <property type="protein sequence ID" value="MBB5402563.1"/>
    <property type="molecule type" value="Genomic_DNA"/>
</dbReference>
<evidence type="ECO:0000256" key="3">
    <source>
        <dbReference type="ARBA" id="ARBA00022989"/>
    </source>
</evidence>
<accession>A0A7W8L9H4</accession>
<dbReference type="InterPro" id="IPR012451">
    <property type="entry name" value="DUF1656"/>
</dbReference>
<dbReference type="AlphaFoldDB" id="A0A7W8L9H4"/>
<name>A0A7W8L9H4_9BURK</name>
<sequence length="75" mass="7997">MDSMTGEVSIGGVYLPSLVFLGIIALVLFGFLSSLLSILGIYRIFVHRPLVDVALIIVLMGVVVACSANFQLLSL</sequence>
<dbReference type="Pfam" id="PF07869">
    <property type="entry name" value="DUF1656"/>
    <property type="match status" value="1"/>
</dbReference>
<evidence type="ECO:0008006" key="8">
    <source>
        <dbReference type="Google" id="ProtNLM"/>
    </source>
</evidence>
<keyword evidence="4 5" id="KW-0472">Membrane</keyword>
<evidence type="ECO:0000256" key="5">
    <source>
        <dbReference type="SAM" id="Phobius"/>
    </source>
</evidence>
<gene>
    <name evidence="6" type="ORF">HDG41_004649</name>
</gene>
<dbReference type="RefSeq" id="WP_260332283.1">
    <property type="nucleotide sequence ID" value="NZ_JACHDE010000009.1"/>
</dbReference>
<dbReference type="Proteomes" id="UP000592820">
    <property type="component" value="Unassembled WGS sequence"/>
</dbReference>
<evidence type="ECO:0000313" key="7">
    <source>
        <dbReference type="Proteomes" id="UP000592820"/>
    </source>
</evidence>
<keyword evidence="2 5" id="KW-0812">Transmembrane</keyword>
<keyword evidence="3 5" id="KW-1133">Transmembrane helix</keyword>
<proteinExistence type="predicted"/>
<keyword evidence="1" id="KW-1003">Cell membrane</keyword>